<proteinExistence type="predicted"/>
<dbReference type="WBParaSite" id="nRc.2.0.1.t47213-RA">
    <property type="protein sequence ID" value="nRc.2.0.1.t47213-RA"/>
    <property type="gene ID" value="nRc.2.0.1.g47213"/>
</dbReference>
<dbReference type="GO" id="GO:0032039">
    <property type="term" value="C:integrator complex"/>
    <property type="evidence" value="ECO:0007669"/>
    <property type="project" value="TreeGrafter"/>
</dbReference>
<dbReference type="AlphaFoldDB" id="A0A915L9X8"/>
<sequence length="102" mass="11310">MHDISAEVRTESAKLLGSMKSVSEKFLEQTLDKKLMSHMKFLRNCEQQRLSNDAIISEWATGRKYGEDAAVEKLDEDLAALIPSGACGAFVTGLEDEYLGKI</sequence>
<protein>
    <submittedName>
        <fullName evidence="2">Uncharacterized protein</fullName>
    </submittedName>
</protein>
<evidence type="ECO:0000313" key="2">
    <source>
        <dbReference type="WBParaSite" id="nRc.2.0.1.t47213-RA"/>
    </source>
</evidence>
<dbReference type="Proteomes" id="UP000887565">
    <property type="component" value="Unplaced"/>
</dbReference>
<dbReference type="PANTHER" id="PTHR20938:SF0">
    <property type="entry name" value="INTEGRATOR COMPLEX SUBUNIT 4"/>
    <property type="match status" value="1"/>
</dbReference>
<name>A0A915L9X8_ROMCU</name>
<dbReference type="PANTHER" id="PTHR20938">
    <property type="entry name" value="INTEGRATOR COMPLEX SUBUNIT 4"/>
    <property type="match status" value="1"/>
</dbReference>
<organism evidence="1 2">
    <name type="scientific">Romanomermis culicivorax</name>
    <name type="common">Nematode worm</name>
    <dbReference type="NCBI Taxonomy" id="13658"/>
    <lineage>
        <taxon>Eukaryota</taxon>
        <taxon>Metazoa</taxon>
        <taxon>Ecdysozoa</taxon>
        <taxon>Nematoda</taxon>
        <taxon>Enoplea</taxon>
        <taxon>Dorylaimia</taxon>
        <taxon>Mermithida</taxon>
        <taxon>Mermithoidea</taxon>
        <taxon>Mermithidae</taxon>
        <taxon>Romanomermis</taxon>
    </lineage>
</organism>
<accession>A0A915L9X8</accession>
<dbReference type="GO" id="GO:0016180">
    <property type="term" value="P:snRNA processing"/>
    <property type="evidence" value="ECO:0007669"/>
    <property type="project" value="TreeGrafter"/>
</dbReference>
<reference evidence="2" key="1">
    <citation type="submission" date="2022-11" db="UniProtKB">
        <authorList>
            <consortium name="WormBaseParasite"/>
        </authorList>
    </citation>
    <scope>IDENTIFICATION</scope>
</reference>
<evidence type="ECO:0000313" key="1">
    <source>
        <dbReference type="Proteomes" id="UP000887565"/>
    </source>
</evidence>
<keyword evidence="1" id="KW-1185">Reference proteome</keyword>